<evidence type="ECO:0000313" key="1">
    <source>
        <dbReference type="EMBL" id="KAJ7655409.1"/>
    </source>
</evidence>
<organism evidence="1 2">
    <name type="scientific">Mycena rosella</name>
    <name type="common">Pink bonnet</name>
    <name type="synonym">Agaricus rosellus</name>
    <dbReference type="NCBI Taxonomy" id="1033263"/>
    <lineage>
        <taxon>Eukaryota</taxon>
        <taxon>Fungi</taxon>
        <taxon>Dikarya</taxon>
        <taxon>Basidiomycota</taxon>
        <taxon>Agaricomycotina</taxon>
        <taxon>Agaricomycetes</taxon>
        <taxon>Agaricomycetidae</taxon>
        <taxon>Agaricales</taxon>
        <taxon>Marasmiineae</taxon>
        <taxon>Mycenaceae</taxon>
        <taxon>Mycena</taxon>
    </lineage>
</organism>
<gene>
    <name evidence="1" type="ORF">B0H17DRAFT_1214047</name>
</gene>
<name>A0AAD7CNT8_MYCRO</name>
<sequence>MNGFMEIEFAPHKYAARCEYAQLSPLPDDTLREAWSRAHAWLLTSVCDVLEKDGWALKRGDLRGEAVSTLTKPFDTKDIRDYGHSKTIEARVAIPERISVLFHPEIQWNQLFNVYALDARRIDTDSRTLYADAVHPCIADYFHLVQFLLPGLVALVCEEDIDDAGEDEYIDDPGQEITARLLPPADWIDGHRDVLVGILGDQHRFDDILAAATDTSRAFQVIFQCGGYSEGEDEEWTSRDGAFSDFEHLGYGGYSDDREDEELDLTACDKECGYCGRCPY</sequence>
<accession>A0AAD7CNT8</accession>
<proteinExistence type="predicted"/>
<dbReference type="EMBL" id="JARKIE010000311">
    <property type="protein sequence ID" value="KAJ7655409.1"/>
    <property type="molecule type" value="Genomic_DNA"/>
</dbReference>
<dbReference type="Proteomes" id="UP001221757">
    <property type="component" value="Unassembled WGS sequence"/>
</dbReference>
<keyword evidence="2" id="KW-1185">Reference proteome</keyword>
<evidence type="ECO:0000313" key="2">
    <source>
        <dbReference type="Proteomes" id="UP001221757"/>
    </source>
</evidence>
<protein>
    <submittedName>
        <fullName evidence="1">Uncharacterized protein</fullName>
    </submittedName>
</protein>
<reference evidence="1" key="1">
    <citation type="submission" date="2023-03" db="EMBL/GenBank/DDBJ databases">
        <title>Massive genome expansion in bonnet fungi (Mycena s.s.) driven by repeated elements and novel gene families across ecological guilds.</title>
        <authorList>
            <consortium name="Lawrence Berkeley National Laboratory"/>
            <person name="Harder C.B."/>
            <person name="Miyauchi S."/>
            <person name="Viragh M."/>
            <person name="Kuo A."/>
            <person name="Thoen E."/>
            <person name="Andreopoulos B."/>
            <person name="Lu D."/>
            <person name="Skrede I."/>
            <person name="Drula E."/>
            <person name="Henrissat B."/>
            <person name="Morin E."/>
            <person name="Kohler A."/>
            <person name="Barry K."/>
            <person name="LaButti K."/>
            <person name="Morin E."/>
            <person name="Salamov A."/>
            <person name="Lipzen A."/>
            <person name="Mereny Z."/>
            <person name="Hegedus B."/>
            <person name="Baldrian P."/>
            <person name="Stursova M."/>
            <person name="Weitz H."/>
            <person name="Taylor A."/>
            <person name="Grigoriev I.V."/>
            <person name="Nagy L.G."/>
            <person name="Martin F."/>
            <person name="Kauserud H."/>
        </authorList>
    </citation>
    <scope>NUCLEOTIDE SEQUENCE</scope>
    <source>
        <strain evidence="1">CBHHK067</strain>
    </source>
</reference>
<dbReference type="AlphaFoldDB" id="A0AAD7CNT8"/>
<comment type="caution">
    <text evidence="1">The sequence shown here is derived from an EMBL/GenBank/DDBJ whole genome shotgun (WGS) entry which is preliminary data.</text>
</comment>